<keyword evidence="2" id="KW-1185">Reference proteome</keyword>
<gene>
    <name evidence="1" type="ORF">SK854_00475</name>
</gene>
<organism evidence="1 2">
    <name type="scientific">Lentzea sokolovensis</name>
    <dbReference type="NCBI Taxonomy" id="3095429"/>
    <lineage>
        <taxon>Bacteria</taxon>
        <taxon>Bacillati</taxon>
        <taxon>Actinomycetota</taxon>
        <taxon>Actinomycetes</taxon>
        <taxon>Pseudonocardiales</taxon>
        <taxon>Pseudonocardiaceae</taxon>
        <taxon>Lentzea</taxon>
    </lineage>
</organism>
<comment type="caution">
    <text evidence="1">The sequence shown here is derived from an EMBL/GenBank/DDBJ whole genome shotgun (WGS) entry which is preliminary data.</text>
</comment>
<dbReference type="RefSeq" id="WP_319972931.1">
    <property type="nucleotide sequence ID" value="NZ_JAXAVU010000001.1"/>
</dbReference>
<reference evidence="1 2" key="1">
    <citation type="submission" date="2023-11" db="EMBL/GenBank/DDBJ databases">
        <title>Lentzea sokolovensis, sp. nov., Lentzea kristufkii, sp. nov., and Lentzea miocenensis, sp. nov., rare actinobacteria from Sokolov Coal Basin, Miocene lacustrine sediment, Czech Republic.</title>
        <authorList>
            <person name="Lara A."/>
            <person name="Kotroba L."/>
            <person name="Nouioui I."/>
            <person name="Neumann-Schaal M."/>
            <person name="Mast Y."/>
            <person name="Chronakova A."/>
        </authorList>
    </citation>
    <scope>NUCLEOTIDE SEQUENCE [LARGE SCALE GENOMIC DNA]</scope>
    <source>
        <strain evidence="1 2">BCCO 10_0061</strain>
    </source>
</reference>
<evidence type="ECO:0000313" key="2">
    <source>
        <dbReference type="Proteomes" id="UP001285352"/>
    </source>
</evidence>
<reference evidence="1 2" key="2">
    <citation type="submission" date="2023-11" db="EMBL/GenBank/DDBJ databases">
        <authorList>
            <person name="Lara A.C."/>
            <person name="Chronakova A."/>
        </authorList>
    </citation>
    <scope>NUCLEOTIDE SEQUENCE [LARGE SCALE GENOMIC DNA]</scope>
    <source>
        <strain evidence="1 2">BCCO 10_0061</strain>
    </source>
</reference>
<sequence>MAGLAFYESDVDGAVPVNFRSIQRSGFLRIVTELLFIRPVAMD</sequence>
<evidence type="ECO:0000313" key="1">
    <source>
        <dbReference type="EMBL" id="MDX8140569.1"/>
    </source>
</evidence>
<accession>A0ABU4UNF8</accession>
<proteinExistence type="predicted"/>
<dbReference type="Proteomes" id="UP001285352">
    <property type="component" value="Unassembled WGS sequence"/>
</dbReference>
<name>A0ABU4UNF8_9PSEU</name>
<dbReference type="EMBL" id="JAXAVU010000001">
    <property type="protein sequence ID" value="MDX8140569.1"/>
    <property type="molecule type" value="Genomic_DNA"/>
</dbReference>
<protein>
    <submittedName>
        <fullName evidence="1">Uncharacterized protein</fullName>
    </submittedName>
</protein>